<dbReference type="SMART" id="SM00360">
    <property type="entry name" value="RRM"/>
    <property type="match status" value="1"/>
</dbReference>
<dbReference type="PANTHER" id="PTHR23236">
    <property type="entry name" value="EUKARYOTIC TRANSLATION INITIATION FACTOR 4B/4H"/>
    <property type="match status" value="1"/>
</dbReference>
<dbReference type="PROSITE" id="PS50102">
    <property type="entry name" value="RRM"/>
    <property type="match status" value="1"/>
</dbReference>
<organism evidence="4 5">
    <name type="scientific">Panagrellus redivivus</name>
    <name type="common">Microworm</name>
    <dbReference type="NCBI Taxonomy" id="6233"/>
    <lineage>
        <taxon>Eukaryota</taxon>
        <taxon>Metazoa</taxon>
        <taxon>Ecdysozoa</taxon>
        <taxon>Nematoda</taxon>
        <taxon>Chromadorea</taxon>
        <taxon>Rhabditida</taxon>
        <taxon>Tylenchina</taxon>
        <taxon>Panagrolaimomorpha</taxon>
        <taxon>Panagrolaimoidea</taxon>
        <taxon>Panagrolaimidae</taxon>
        <taxon>Panagrellus</taxon>
    </lineage>
</organism>
<dbReference type="GO" id="GO:0008143">
    <property type="term" value="F:poly(A) binding"/>
    <property type="evidence" value="ECO:0007669"/>
    <property type="project" value="TreeGrafter"/>
</dbReference>
<reference evidence="5" key="2">
    <citation type="submission" date="2020-10" db="UniProtKB">
        <authorList>
            <consortium name="WormBaseParasite"/>
        </authorList>
    </citation>
    <scope>IDENTIFICATION</scope>
</reference>
<name>A0A7E4WCQ2_PANRE</name>
<dbReference type="Pfam" id="PF00076">
    <property type="entry name" value="RRM_1"/>
    <property type="match status" value="1"/>
</dbReference>
<reference evidence="4" key="1">
    <citation type="journal article" date="2013" name="Genetics">
        <title>The draft genome and transcriptome of Panagrellus redivivus are shaped by the harsh demands of a free-living lifestyle.</title>
        <authorList>
            <person name="Srinivasan J."/>
            <person name="Dillman A.R."/>
            <person name="Macchietto M.G."/>
            <person name="Heikkinen L."/>
            <person name="Lakso M."/>
            <person name="Fracchia K.M."/>
            <person name="Antoshechkin I."/>
            <person name="Mortazavi A."/>
            <person name="Wong G."/>
            <person name="Sternberg P.W."/>
        </authorList>
    </citation>
    <scope>NUCLEOTIDE SEQUENCE [LARGE SCALE GENOMIC DNA]</scope>
    <source>
        <strain evidence="4">MT8872</strain>
    </source>
</reference>
<evidence type="ECO:0000259" key="3">
    <source>
        <dbReference type="PROSITE" id="PS50102"/>
    </source>
</evidence>
<dbReference type="InterPro" id="IPR000504">
    <property type="entry name" value="RRM_dom"/>
</dbReference>
<protein>
    <submittedName>
        <fullName evidence="5">RRM domain-containing protein</fullName>
    </submittedName>
</protein>
<accession>A0A7E4WCQ2</accession>
<sequence>MDSFATSSTSGNENAFENALAALREKMTTCNLDISASTSGNIAENENETDFKLDPRFVELEKDTEKRHELDDLIGSLSPIKSTERLTVEDKREQIGRTVYVSNLPDATTSEDLSAFFEPCGPIERINLVTNSLTGEIDGFAYIKFIDREGFETALKFNKATFLGNIITVEPKENASKNFGKSPRFLTRYRNHLRKTRGRLSRTPY</sequence>
<dbReference type="Proteomes" id="UP000492821">
    <property type="component" value="Unassembled WGS sequence"/>
</dbReference>
<dbReference type="WBParaSite" id="Pan_g8955.t1">
    <property type="protein sequence ID" value="Pan_g8955.t1"/>
    <property type="gene ID" value="Pan_g8955"/>
</dbReference>
<keyword evidence="1 2" id="KW-0694">RNA-binding</keyword>
<dbReference type="PANTHER" id="PTHR23236:SF12">
    <property type="entry name" value="EUKARYOTIC INITIATION FACTOR 4B-RELATED"/>
    <property type="match status" value="1"/>
</dbReference>
<dbReference type="AlphaFoldDB" id="A0A7E4WCQ2"/>
<keyword evidence="4" id="KW-1185">Reference proteome</keyword>
<proteinExistence type="predicted"/>
<evidence type="ECO:0000313" key="4">
    <source>
        <dbReference type="Proteomes" id="UP000492821"/>
    </source>
</evidence>
<evidence type="ECO:0000256" key="2">
    <source>
        <dbReference type="PROSITE-ProRule" id="PRU00176"/>
    </source>
</evidence>
<dbReference type="Gene3D" id="3.30.70.330">
    <property type="match status" value="1"/>
</dbReference>
<dbReference type="SUPFAM" id="SSF54928">
    <property type="entry name" value="RNA-binding domain, RBD"/>
    <property type="match status" value="1"/>
</dbReference>
<evidence type="ECO:0000313" key="5">
    <source>
        <dbReference type="WBParaSite" id="Pan_g8955.t1"/>
    </source>
</evidence>
<feature type="domain" description="RRM" evidence="3">
    <location>
        <begin position="97"/>
        <end position="174"/>
    </location>
</feature>
<dbReference type="InterPro" id="IPR012677">
    <property type="entry name" value="Nucleotide-bd_a/b_plait_sf"/>
</dbReference>
<dbReference type="InterPro" id="IPR035979">
    <property type="entry name" value="RBD_domain_sf"/>
</dbReference>
<evidence type="ECO:0000256" key="1">
    <source>
        <dbReference type="ARBA" id="ARBA00022884"/>
    </source>
</evidence>